<accession>A0A119VH55</accession>
<evidence type="ECO:0000259" key="3">
    <source>
        <dbReference type="Pfam" id="PF05532"/>
    </source>
</evidence>
<proteinExistence type="inferred from homology"/>
<evidence type="ECO:0000256" key="1">
    <source>
        <dbReference type="ARBA" id="ARBA00009129"/>
    </source>
</evidence>
<comment type="similarity">
    <text evidence="1">Belongs to the UPF0337 (CsbD) family.</text>
</comment>
<evidence type="ECO:0000256" key="2">
    <source>
        <dbReference type="SAM" id="MobiDB-lite"/>
    </source>
</evidence>
<dbReference type="PANTHER" id="PTHR34977:SF1">
    <property type="entry name" value="UPF0337 PROTEIN YJBJ"/>
    <property type="match status" value="1"/>
</dbReference>
<dbReference type="EMBL" id="LPLZ01000060">
    <property type="protein sequence ID" value="KWN11193.1"/>
    <property type="molecule type" value="Genomic_DNA"/>
</dbReference>
<sequence length="63" mass="6849">MDRNRIEGKLKQVRGSVKEALGKVTGDRETEAEGVAEQQAGKVQEKAGEAADAVREHTGTDRR</sequence>
<name>A0A119VH55_9BURK</name>
<reference evidence="4 5" key="1">
    <citation type="submission" date="2015-11" db="EMBL/GenBank/DDBJ databases">
        <title>Expanding the genomic diversity of Burkholderia species for the development of highly accurate diagnostics.</title>
        <authorList>
            <person name="Sahl J."/>
            <person name="Keim P."/>
            <person name="Wagner D."/>
        </authorList>
    </citation>
    <scope>NUCLEOTIDE SEQUENCE [LARGE SCALE GENOMIC DNA]</scope>
    <source>
        <strain evidence="4 5">MSMB793WGS</strain>
    </source>
</reference>
<dbReference type="PANTHER" id="PTHR34977">
    <property type="entry name" value="UPF0337 PROTEIN YJBJ"/>
    <property type="match status" value="1"/>
</dbReference>
<dbReference type="AlphaFoldDB" id="A0A119VH55"/>
<feature type="region of interest" description="Disordered" evidence="2">
    <location>
        <begin position="20"/>
        <end position="63"/>
    </location>
</feature>
<evidence type="ECO:0000313" key="5">
    <source>
        <dbReference type="Proteomes" id="UP000068016"/>
    </source>
</evidence>
<protein>
    <submittedName>
        <fullName evidence="4">General stress protein CsbD</fullName>
    </submittedName>
</protein>
<feature type="compositionally biased region" description="Basic and acidic residues" evidence="2">
    <location>
        <begin position="20"/>
        <end position="31"/>
    </location>
</feature>
<dbReference type="InterPro" id="IPR008462">
    <property type="entry name" value="CsbD"/>
</dbReference>
<feature type="compositionally biased region" description="Basic and acidic residues" evidence="2">
    <location>
        <begin position="43"/>
        <end position="63"/>
    </location>
</feature>
<gene>
    <name evidence="4" type="ORF">WT83_19520</name>
</gene>
<dbReference type="Pfam" id="PF05532">
    <property type="entry name" value="CsbD"/>
    <property type="match status" value="1"/>
</dbReference>
<organism evidence="4 5">
    <name type="scientific">Burkholderia territorii</name>
    <dbReference type="NCBI Taxonomy" id="1503055"/>
    <lineage>
        <taxon>Bacteria</taxon>
        <taxon>Pseudomonadati</taxon>
        <taxon>Pseudomonadota</taxon>
        <taxon>Betaproteobacteria</taxon>
        <taxon>Burkholderiales</taxon>
        <taxon>Burkholderiaceae</taxon>
        <taxon>Burkholderia</taxon>
        <taxon>Burkholderia cepacia complex</taxon>
    </lineage>
</organism>
<dbReference type="SUPFAM" id="SSF69047">
    <property type="entry name" value="Hypothetical protein YjbJ"/>
    <property type="match status" value="1"/>
</dbReference>
<dbReference type="InterPro" id="IPR050423">
    <property type="entry name" value="UPF0337_stress_rsp"/>
</dbReference>
<feature type="domain" description="CsbD-like" evidence="3">
    <location>
        <begin position="4"/>
        <end position="55"/>
    </location>
</feature>
<evidence type="ECO:0000313" key="4">
    <source>
        <dbReference type="EMBL" id="KWN11193.1"/>
    </source>
</evidence>
<dbReference type="Proteomes" id="UP000068016">
    <property type="component" value="Unassembled WGS sequence"/>
</dbReference>
<comment type="caution">
    <text evidence="4">The sequence shown here is derived from an EMBL/GenBank/DDBJ whole genome shotgun (WGS) entry which is preliminary data.</text>
</comment>
<dbReference type="InterPro" id="IPR036629">
    <property type="entry name" value="YjbJ_sf"/>
</dbReference>
<dbReference type="Gene3D" id="1.10.1470.10">
    <property type="entry name" value="YjbJ"/>
    <property type="match status" value="1"/>
</dbReference>
<dbReference type="RefSeq" id="WP_060347832.1">
    <property type="nucleotide sequence ID" value="NZ_LPLZ01000060.1"/>
</dbReference>